<dbReference type="GO" id="GO:0008285">
    <property type="term" value="P:negative regulation of cell population proliferation"/>
    <property type="evidence" value="ECO:0007669"/>
    <property type="project" value="TreeGrafter"/>
</dbReference>
<dbReference type="GO" id="GO:0000122">
    <property type="term" value="P:negative regulation of transcription by RNA polymerase II"/>
    <property type="evidence" value="ECO:0007669"/>
    <property type="project" value="TreeGrafter"/>
</dbReference>
<dbReference type="AlphaFoldDB" id="A0A8C9PAY4"/>
<reference evidence="2" key="1">
    <citation type="submission" date="2025-08" db="UniProtKB">
        <authorList>
            <consortium name="Ensembl"/>
        </authorList>
    </citation>
    <scope>IDENTIFICATION</scope>
</reference>
<dbReference type="PROSITE" id="PS50088">
    <property type="entry name" value="ANK_REPEAT"/>
    <property type="match status" value="1"/>
</dbReference>
<evidence type="ECO:0000313" key="2">
    <source>
        <dbReference type="Ensembl" id="ENSSDAP00000008031.1"/>
    </source>
</evidence>
<dbReference type="SUPFAM" id="SSF48403">
    <property type="entry name" value="Ankyrin repeat"/>
    <property type="match status" value="1"/>
</dbReference>
<dbReference type="InterPro" id="IPR002110">
    <property type="entry name" value="Ankyrin_rpt"/>
</dbReference>
<reference evidence="2" key="2">
    <citation type="submission" date="2025-09" db="UniProtKB">
        <authorList>
            <consortium name="Ensembl"/>
        </authorList>
    </citation>
    <scope>IDENTIFICATION</scope>
</reference>
<dbReference type="Proteomes" id="UP000694422">
    <property type="component" value="Unplaced"/>
</dbReference>
<protein>
    <recommendedName>
        <fullName evidence="4">KN motif and ankyrin repeat domain-containing protein 2</fullName>
    </recommendedName>
</protein>
<dbReference type="Ensembl" id="ENSSDAT00000009147.1">
    <property type="protein sequence ID" value="ENSSDAP00000008031.1"/>
    <property type="gene ID" value="ENSSDAG00000007323.1"/>
</dbReference>
<name>A0A8C9PAY4_SPEDA</name>
<evidence type="ECO:0008006" key="4">
    <source>
        <dbReference type="Google" id="ProtNLM"/>
    </source>
</evidence>
<accession>A0A8C9PAY4</accession>
<dbReference type="GO" id="GO:2000134">
    <property type="term" value="P:negative regulation of G1/S transition of mitotic cell cycle"/>
    <property type="evidence" value="ECO:0007669"/>
    <property type="project" value="TreeGrafter"/>
</dbReference>
<sequence length="192" mass="20035">MSPIFFFLIKNLEGGFPSDGGGLAVPGLSSTGSPPHRAGVCQVDKQNRAGYSPIMLTALATLKTQDDIETVIQLFRLGDVNAKASQAGQTALMLAVSHGRVDVVKALLTCEADVNVQDDDGSTALMCACEHGHKEIAGLLLAVPSCDISLTDRDGSTALMVALDAGQSEIASMLYSRMNIKSPGSNPLAQEC</sequence>
<dbReference type="PROSITE" id="PS50297">
    <property type="entry name" value="ANK_REP_REGION"/>
    <property type="match status" value="1"/>
</dbReference>
<dbReference type="SMART" id="SM00248">
    <property type="entry name" value="ANK"/>
    <property type="match status" value="4"/>
</dbReference>
<keyword evidence="3" id="KW-1185">Reference proteome</keyword>
<dbReference type="GO" id="GO:0030837">
    <property type="term" value="P:negative regulation of actin filament polymerization"/>
    <property type="evidence" value="ECO:0007669"/>
    <property type="project" value="InterPro"/>
</dbReference>
<dbReference type="PANTHER" id="PTHR24168">
    <property type="entry name" value="KN MOTIF AND ANKYRIN REPEAT DOMAIN-CONTAINING"/>
    <property type="match status" value="1"/>
</dbReference>
<dbReference type="Gene3D" id="1.25.40.20">
    <property type="entry name" value="Ankyrin repeat-containing domain"/>
    <property type="match status" value="1"/>
</dbReference>
<evidence type="ECO:0000313" key="3">
    <source>
        <dbReference type="Proteomes" id="UP000694422"/>
    </source>
</evidence>
<evidence type="ECO:0000256" key="1">
    <source>
        <dbReference type="PROSITE-ProRule" id="PRU00023"/>
    </source>
</evidence>
<feature type="repeat" description="ANK" evidence="1">
    <location>
        <begin position="87"/>
        <end position="119"/>
    </location>
</feature>
<organism evidence="2 3">
    <name type="scientific">Spermophilus dauricus</name>
    <name type="common">Daurian ground squirrel</name>
    <dbReference type="NCBI Taxonomy" id="99837"/>
    <lineage>
        <taxon>Eukaryota</taxon>
        <taxon>Metazoa</taxon>
        <taxon>Chordata</taxon>
        <taxon>Craniata</taxon>
        <taxon>Vertebrata</taxon>
        <taxon>Euteleostomi</taxon>
        <taxon>Mammalia</taxon>
        <taxon>Eutheria</taxon>
        <taxon>Euarchontoglires</taxon>
        <taxon>Glires</taxon>
        <taxon>Rodentia</taxon>
        <taxon>Sciuromorpha</taxon>
        <taxon>Sciuridae</taxon>
        <taxon>Xerinae</taxon>
        <taxon>Marmotini</taxon>
        <taxon>Spermophilus</taxon>
    </lineage>
</organism>
<dbReference type="GO" id="GO:0033147">
    <property type="term" value="P:negative regulation of intracellular estrogen receptor signaling pathway"/>
    <property type="evidence" value="ECO:0007669"/>
    <property type="project" value="TreeGrafter"/>
</dbReference>
<dbReference type="Pfam" id="PF12796">
    <property type="entry name" value="Ank_2"/>
    <property type="match status" value="1"/>
</dbReference>
<keyword evidence="1" id="KW-0040">ANK repeat</keyword>
<dbReference type="GO" id="GO:0005737">
    <property type="term" value="C:cytoplasm"/>
    <property type="evidence" value="ECO:0007669"/>
    <property type="project" value="TreeGrafter"/>
</dbReference>
<dbReference type="InterPro" id="IPR036770">
    <property type="entry name" value="Ankyrin_rpt-contain_sf"/>
</dbReference>
<dbReference type="GO" id="GO:0070563">
    <property type="term" value="P:negative regulation of vitamin D receptor signaling pathway"/>
    <property type="evidence" value="ECO:0007669"/>
    <property type="project" value="TreeGrafter"/>
</dbReference>
<dbReference type="PANTHER" id="PTHR24168:SF0">
    <property type="entry name" value="KN MOTIF AND ANKYRIN REPEAT DOMAIN-CONTAINING PROTEIN 2"/>
    <property type="match status" value="1"/>
</dbReference>
<proteinExistence type="predicted"/>
<dbReference type="InterPro" id="IPR047184">
    <property type="entry name" value="KANK1-4"/>
</dbReference>